<comment type="caution">
    <text evidence="1">The sequence shown here is derived from an EMBL/GenBank/DDBJ whole genome shotgun (WGS) entry which is preliminary data.</text>
</comment>
<gene>
    <name evidence="1" type="ORF">VTL71DRAFT_8591</name>
</gene>
<reference evidence="1 2" key="1">
    <citation type="journal article" date="2024" name="Commun. Biol.">
        <title>Comparative genomic analysis of thermophilic fungi reveals convergent evolutionary adaptations and gene losses.</title>
        <authorList>
            <person name="Steindorff A.S."/>
            <person name="Aguilar-Pontes M.V."/>
            <person name="Robinson A.J."/>
            <person name="Andreopoulos B."/>
            <person name="LaButti K."/>
            <person name="Kuo A."/>
            <person name="Mondo S."/>
            <person name="Riley R."/>
            <person name="Otillar R."/>
            <person name="Haridas S."/>
            <person name="Lipzen A."/>
            <person name="Grimwood J."/>
            <person name="Schmutz J."/>
            <person name="Clum A."/>
            <person name="Reid I.D."/>
            <person name="Moisan M.C."/>
            <person name="Butler G."/>
            <person name="Nguyen T.T.M."/>
            <person name="Dewar K."/>
            <person name="Conant G."/>
            <person name="Drula E."/>
            <person name="Henrissat B."/>
            <person name="Hansel C."/>
            <person name="Singer S."/>
            <person name="Hutchinson M.I."/>
            <person name="de Vries R.P."/>
            <person name="Natvig D.O."/>
            <person name="Powell A.J."/>
            <person name="Tsang A."/>
            <person name="Grigoriev I.V."/>
        </authorList>
    </citation>
    <scope>NUCLEOTIDE SEQUENCE [LARGE SCALE GENOMIC DNA]</scope>
    <source>
        <strain evidence="1 2">CBS 494.80</strain>
    </source>
</reference>
<evidence type="ECO:0000313" key="2">
    <source>
        <dbReference type="Proteomes" id="UP001595075"/>
    </source>
</evidence>
<evidence type="ECO:0008006" key="3">
    <source>
        <dbReference type="Google" id="ProtNLM"/>
    </source>
</evidence>
<dbReference type="EMBL" id="JAZHXI010000002">
    <property type="protein sequence ID" value="KAL2074812.1"/>
    <property type="molecule type" value="Genomic_DNA"/>
</dbReference>
<dbReference type="InterPro" id="IPR001128">
    <property type="entry name" value="Cyt_P450"/>
</dbReference>
<protein>
    <recommendedName>
        <fullName evidence="3">Cytochrome P450</fullName>
    </recommendedName>
</protein>
<accession>A0ABR4CY68</accession>
<dbReference type="InterPro" id="IPR036396">
    <property type="entry name" value="Cyt_P450_sf"/>
</dbReference>
<dbReference type="Pfam" id="PF00067">
    <property type="entry name" value="p450"/>
    <property type="match status" value="1"/>
</dbReference>
<proteinExistence type="predicted"/>
<dbReference type="Proteomes" id="UP001595075">
    <property type="component" value="Unassembled WGS sequence"/>
</dbReference>
<evidence type="ECO:0000313" key="1">
    <source>
        <dbReference type="EMBL" id="KAL2074812.1"/>
    </source>
</evidence>
<name>A0ABR4CY68_9HELO</name>
<sequence length="178" mass="20097">MLFLTCKPPTLHIPVKSHPSTTLLAWANAPSAKASVKTNPQKGAVTGIEDAIWKSTPRAIFDDLAKRYQKVYFKRFFRAFGISVEMDWPAQLILAIDKIVQRRKMVVDEEQKRPDLLQHLVDEGTNPSNEKKMSTRQIVDQMSEIVVAGSETTSGTIACLFLEIARNPKSRRNCWLVS</sequence>
<organism evidence="1 2">
    <name type="scientific">Oculimacula yallundae</name>
    <dbReference type="NCBI Taxonomy" id="86028"/>
    <lineage>
        <taxon>Eukaryota</taxon>
        <taxon>Fungi</taxon>
        <taxon>Dikarya</taxon>
        <taxon>Ascomycota</taxon>
        <taxon>Pezizomycotina</taxon>
        <taxon>Leotiomycetes</taxon>
        <taxon>Helotiales</taxon>
        <taxon>Ploettnerulaceae</taxon>
        <taxon>Oculimacula</taxon>
    </lineage>
</organism>
<keyword evidence="2" id="KW-1185">Reference proteome</keyword>
<dbReference type="SUPFAM" id="SSF48264">
    <property type="entry name" value="Cytochrome P450"/>
    <property type="match status" value="1"/>
</dbReference>
<dbReference type="Gene3D" id="1.10.630.10">
    <property type="entry name" value="Cytochrome P450"/>
    <property type="match status" value="1"/>
</dbReference>